<evidence type="ECO:0000313" key="19">
    <source>
        <dbReference type="EMBL" id="MFD2532779.1"/>
    </source>
</evidence>
<comment type="similarity">
    <text evidence="2">Belongs to the BexD/CtrA/VexA family.</text>
</comment>
<evidence type="ECO:0000256" key="8">
    <source>
        <dbReference type="ARBA" id="ARBA00023047"/>
    </source>
</evidence>
<dbReference type="EMBL" id="JBHULI010000024">
    <property type="protein sequence ID" value="MFD2532779.1"/>
    <property type="molecule type" value="Genomic_DNA"/>
</dbReference>
<dbReference type="InterPro" id="IPR003715">
    <property type="entry name" value="Poly_export_N"/>
</dbReference>
<evidence type="ECO:0000256" key="11">
    <source>
        <dbReference type="ARBA" id="ARBA00023136"/>
    </source>
</evidence>
<evidence type="ECO:0000256" key="4">
    <source>
        <dbReference type="ARBA" id="ARBA00022452"/>
    </source>
</evidence>
<reference evidence="20" key="1">
    <citation type="journal article" date="2019" name="Int. J. Syst. Evol. Microbiol.">
        <title>The Global Catalogue of Microorganisms (GCM) 10K type strain sequencing project: providing services to taxonomists for standard genome sequencing and annotation.</title>
        <authorList>
            <consortium name="The Broad Institute Genomics Platform"/>
            <consortium name="The Broad Institute Genome Sequencing Center for Infectious Disease"/>
            <person name="Wu L."/>
            <person name="Ma J."/>
        </authorList>
    </citation>
    <scope>NUCLEOTIDE SEQUENCE [LARGE SCALE GENOMIC DNA]</scope>
    <source>
        <strain evidence="20">KCTC 52042</strain>
    </source>
</reference>
<dbReference type="InterPro" id="IPR054765">
    <property type="entry name" value="SLBB_dom"/>
</dbReference>
<evidence type="ECO:0000256" key="9">
    <source>
        <dbReference type="ARBA" id="ARBA00023065"/>
    </source>
</evidence>
<dbReference type="Proteomes" id="UP001597460">
    <property type="component" value="Unassembled WGS sequence"/>
</dbReference>
<evidence type="ECO:0000259" key="18">
    <source>
        <dbReference type="Pfam" id="PF22461"/>
    </source>
</evidence>
<keyword evidence="4" id="KW-1134">Transmembrane beta strand</keyword>
<dbReference type="Pfam" id="PF02563">
    <property type="entry name" value="Poly_export"/>
    <property type="match status" value="1"/>
</dbReference>
<evidence type="ECO:0000256" key="3">
    <source>
        <dbReference type="ARBA" id="ARBA00022448"/>
    </source>
</evidence>
<evidence type="ECO:0000256" key="12">
    <source>
        <dbReference type="ARBA" id="ARBA00023139"/>
    </source>
</evidence>
<proteinExistence type="inferred from homology"/>
<feature type="compositionally biased region" description="Basic and acidic residues" evidence="15">
    <location>
        <begin position="76"/>
        <end position="87"/>
    </location>
</feature>
<evidence type="ECO:0000256" key="15">
    <source>
        <dbReference type="SAM" id="MobiDB-lite"/>
    </source>
</evidence>
<evidence type="ECO:0000256" key="1">
    <source>
        <dbReference type="ARBA" id="ARBA00004571"/>
    </source>
</evidence>
<feature type="domain" description="Soluble ligand binding" evidence="17">
    <location>
        <begin position="508"/>
        <end position="552"/>
    </location>
</feature>
<keyword evidence="6" id="KW-0812">Transmembrane</keyword>
<comment type="subcellular location">
    <subcellularLocation>
        <location evidence="1">Cell outer membrane</location>
        <topology evidence="1">Multi-pass membrane protein</topology>
    </subcellularLocation>
</comment>
<feature type="domain" description="Soluble ligand binding" evidence="17">
    <location>
        <begin position="718"/>
        <end position="760"/>
    </location>
</feature>
<evidence type="ECO:0000256" key="14">
    <source>
        <dbReference type="ARBA" id="ARBA00023288"/>
    </source>
</evidence>
<evidence type="ECO:0000256" key="7">
    <source>
        <dbReference type="ARBA" id="ARBA00022729"/>
    </source>
</evidence>
<feature type="domain" description="SLBB" evidence="18">
    <location>
        <begin position="250"/>
        <end position="326"/>
    </location>
</feature>
<keyword evidence="12" id="KW-0564">Palmitate</keyword>
<dbReference type="InterPro" id="IPR049712">
    <property type="entry name" value="Poly_export"/>
</dbReference>
<gene>
    <name evidence="19" type="ORF">ACFSVN_10010</name>
</gene>
<keyword evidence="9" id="KW-0406">Ion transport</keyword>
<keyword evidence="3" id="KW-0813">Transport</keyword>
<keyword evidence="10" id="KW-0626">Porin</keyword>
<feature type="domain" description="Soluble ligand binding" evidence="17">
    <location>
        <begin position="334"/>
        <end position="380"/>
    </location>
</feature>
<feature type="domain" description="Polysaccharide export protein N-terminal" evidence="16">
    <location>
        <begin position="162"/>
        <end position="227"/>
    </location>
</feature>
<keyword evidence="20" id="KW-1185">Reference proteome</keyword>
<evidence type="ECO:0000256" key="6">
    <source>
        <dbReference type="ARBA" id="ARBA00022692"/>
    </source>
</evidence>
<comment type="caution">
    <text evidence="19">The sequence shown here is derived from an EMBL/GenBank/DDBJ whole genome shotgun (WGS) entry which is preliminary data.</text>
</comment>
<keyword evidence="7" id="KW-0732">Signal</keyword>
<evidence type="ECO:0000259" key="16">
    <source>
        <dbReference type="Pfam" id="PF02563"/>
    </source>
</evidence>
<dbReference type="Pfam" id="PF22461">
    <property type="entry name" value="SLBB_2"/>
    <property type="match status" value="2"/>
</dbReference>
<keyword evidence="8" id="KW-0625">Polysaccharide transport</keyword>
<evidence type="ECO:0000259" key="17">
    <source>
        <dbReference type="Pfam" id="PF10531"/>
    </source>
</evidence>
<organism evidence="19 20">
    <name type="scientific">Gracilimonas halophila</name>
    <dbReference type="NCBI Taxonomy" id="1834464"/>
    <lineage>
        <taxon>Bacteria</taxon>
        <taxon>Pseudomonadati</taxon>
        <taxon>Balneolota</taxon>
        <taxon>Balneolia</taxon>
        <taxon>Balneolales</taxon>
        <taxon>Balneolaceae</taxon>
        <taxon>Gracilimonas</taxon>
    </lineage>
</organism>
<dbReference type="PANTHER" id="PTHR33619">
    <property type="entry name" value="POLYSACCHARIDE EXPORT PROTEIN GFCE-RELATED"/>
    <property type="match status" value="1"/>
</dbReference>
<keyword evidence="13" id="KW-0998">Cell outer membrane</keyword>
<name>A0ABW5JKT6_9BACT</name>
<feature type="domain" description="SLBB" evidence="18">
    <location>
        <begin position="606"/>
        <end position="710"/>
    </location>
</feature>
<evidence type="ECO:0000256" key="13">
    <source>
        <dbReference type="ARBA" id="ARBA00023237"/>
    </source>
</evidence>
<dbReference type="PANTHER" id="PTHR33619:SF3">
    <property type="entry name" value="POLYSACCHARIDE EXPORT PROTEIN GFCE-RELATED"/>
    <property type="match status" value="1"/>
</dbReference>
<keyword evidence="5" id="KW-0762">Sugar transport</keyword>
<feature type="region of interest" description="Disordered" evidence="15">
    <location>
        <begin position="76"/>
        <end position="117"/>
    </location>
</feature>
<dbReference type="InterPro" id="IPR019554">
    <property type="entry name" value="Soluble_ligand-bd"/>
</dbReference>
<sequence>MRLIKYTVFGFIFTLFSLPLLAQDVGIDFENIRVDQLSDSQISQLYERMQDRGLTISEVETLALARGMDPAEVSKLRRRINEVRTSSEQEGGEDGTQNENRRQTQQQLDGQLPEGMTPPYPSVKVDTLGLFFAEEESDSANVFGSNIFTNEYLTFEPSMNIPTPKNYVLGPGDEIIIDIWGASENTYQLTINPEGAVQISSIGPVYVNGLTIEDARERLIDKLASIYSGLQGENKNTYVQISLGSVRSIKVSIVGEVNVPGTYTLSSLSTVFNALYAAGGPSENGTYRSVKVLRDGNIHKEIDLYDFLVSGDLSGNITLHDQDIIKIDPYVNRISVQGEVKTIGLFETLEGETFNDLVTYFGGFSPDAYVNRIKVERKTGTEKKIVDIEYPEQGNTILTSGDVVTVQEVLDRYENKVEIEGAIFRPGEYGLEQNPTLLTLINNAEGVMGDAFLERALVYRTQDDYSVEAIPVNLNTLFADSASHDIALVKDDRIRISSIFDLREFRTVRISGSVLNPGTYRFVENSSLKDLIFEADGLKDEAAPYNIEIARRFIDSDSRTLQNEIAEIITVNIENGLQYSPELEEVILQPFDQVFVRKSPAYEVQKTVNITGEVMYPGEYALSTRDFRLSDLIEKSGGMTDFAYAEGASLTREIENDFEEVDLNIEEDSVVALQQQRIESLSQVGIQLQQALANPESNYDILLQEGDEIHIPKRLQTVQIRGEVLYPINARFERSRSFRSYIGAAGGFTEQANTRRAYIVYANGEVDRTKRFLFFRSYPDVKPGSVLIIPPKEEAQELSATERITILSTIVSLAALITNTFFQIRRN</sequence>
<accession>A0ABW5JKT6</accession>
<dbReference type="Gene3D" id="3.10.560.10">
    <property type="entry name" value="Outer membrane lipoprotein wza domain like"/>
    <property type="match status" value="6"/>
</dbReference>
<evidence type="ECO:0000313" key="20">
    <source>
        <dbReference type="Proteomes" id="UP001597460"/>
    </source>
</evidence>
<protein>
    <submittedName>
        <fullName evidence="19">SLBB domain-containing protein</fullName>
    </submittedName>
</protein>
<dbReference type="RefSeq" id="WP_390301830.1">
    <property type="nucleotide sequence ID" value="NZ_JBHULI010000024.1"/>
</dbReference>
<evidence type="ECO:0000256" key="2">
    <source>
        <dbReference type="ARBA" id="ARBA00009450"/>
    </source>
</evidence>
<keyword evidence="14" id="KW-0449">Lipoprotein</keyword>
<dbReference type="Pfam" id="PF10531">
    <property type="entry name" value="SLBB"/>
    <property type="match status" value="3"/>
</dbReference>
<evidence type="ECO:0000256" key="5">
    <source>
        <dbReference type="ARBA" id="ARBA00022597"/>
    </source>
</evidence>
<evidence type="ECO:0000256" key="10">
    <source>
        <dbReference type="ARBA" id="ARBA00023114"/>
    </source>
</evidence>
<keyword evidence="11" id="KW-0472">Membrane</keyword>